<dbReference type="Proteomes" id="UP001332192">
    <property type="component" value="Chromosome"/>
</dbReference>
<evidence type="ECO:0000313" key="2">
    <source>
        <dbReference type="Proteomes" id="UP001332192"/>
    </source>
</evidence>
<evidence type="ECO:0000313" key="1">
    <source>
        <dbReference type="EMBL" id="WRP18770.1"/>
    </source>
</evidence>
<dbReference type="PANTHER" id="PTHR31891">
    <property type="entry name" value="FORMAMIDASE C869.04-RELATED"/>
    <property type="match status" value="1"/>
</dbReference>
<sequence length="439" mass="46408">MGIEVGERTASRTVLVSTFTNGILDPGAPMLGPVQDGGTIIANTAPGCWGPMITPRLRGGHEVTQPVYVEGAEPGDAVAIRIRDITVTSMATASGHDVWVEGHYLGDPYVAARCPRCGTLYPETRVEGIGQQAVRCARCGTPVTPFQIEHGYTVVFDEPRTVGVTVPQEAAERIAREAARYAALPDHSVQHPILLFAPHDLVGVAVRLRPFLGQLGTTPAIRMPDSHNAGDFGSALVNAPHEYALTVEQLELRTDGHMDVDAVRPGALLLAPVKVPGAGIYVGDMHALQGDGEIAGHTMDVSGSVTLQVEVLKGRSLEGPVLFPLVEDLPPLARPLSDAEKARARELARRWGLQDVEASAPISVIGTGPDLNSATQVGLRRAATLLGMSTGEVLNRATITGAIEIGRHPGVVQVTFLAPLANLERAGLLPFVKEQYGIG</sequence>
<keyword evidence="2" id="KW-1185">Reference proteome</keyword>
<gene>
    <name evidence="1" type="ORF">U7230_07200</name>
</gene>
<accession>A0ABZ1C1N4</accession>
<dbReference type="PANTHER" id="PTHR31891:SF1">
    <property type="entry name" value="FORMAMIDASE C869.04-RELATED"/>
    <property type="match status" value="1"/>
</dbReference>
<proteinExistence type="predicted"/>
<reference evidence="1 2" key="1">
    <citation type="journal article" date="2024" name="Front. Microbiol.">
        <title>Novel thermophilic genera Geochorda gen. nov. and Carboxydochorda gen. nov. from the deep terrestrial subsurface reveal the ecophysiological diversity in the class Limnochordia.</title>
        <authorList>
            <person name="Karnachuk O.V."/>
            <person name="Lukina A.P."/>
            <person name="Avakyan M.R."/>
            <person name="Kadnikov V.V."/>
            <person name="Begmatov S."/>
            <person name="Beletsky A.V."/>
            <person name="Vlasova K.G."/>
            <person name="Novikov A.A."/>
            <person name="Shcherbakova V.A."/>
            <person name="Mardanov A.V."/>
            <person name="Ravin N.V."/>
        </authorList>
    </citation>
    <scope>NUCLEOTIDE SEQUENCE [LARGE SCALE GENOMIC DNA]</scope>
    <source>
        <strain evidence="1 2">L945</strain>
    </source>
</reference>
<dbReference type="SUPFAM" id="SSF141130">
    <property type="entry name" value="Acetamidase/Formamidase-like"/>
    <property type="match status" value="1"/>
</dbReference>
<dbReference type="Gene3D" id="2.60.120.580">
    <property type="entry name" value="Acetamidase/Formamidase-like domains"/>
    <property type="match status" value="2"/>
</dbReference>
<dbReference type="Pfam" id="PF03069">
    <property type="entry name" value="FmdA_AmdA"/>
    <property type="match status" value="1"/>
</dbReference>
<protein>
    <submittedName>
        <fullName evidence="1">Acetamidase/formamidase family protein</fullName>
    </submittedName>
</protein>
<name>A0ABZ1C1N4_9FIRM</name>
<dbReference type="InterPro" id="IPR004304">
    <property type="entry name" value="FmdA_AmdA"/>
</dbReference>
<organism evidence="1 2">
    <name type="scientific">Carboxydichorda subterranea</name>
    <dbReference type="NCBI Taxonomy" id="3109565"/>
    <lineage>
        <taxon>Bacteria</taxon>
        <taxon>Bacillati</taxon>
        <taxon>Bacillota</taxon>
        <taxon>Limnochordia</taxon>
        <taxon>Limnochordales</taxon>
        <taxon>Geochordaceae</taxon>
        <taxon>Carboxydichorda</taxon>
    </lineage>
</organism>
<dbReference type="EMBL" id="CP141615">
    <property type="protein sequence ID" value="WRP18770.1"/>
    <property type="molecule type" value="Genomic_DNA"/>
</dbReference>
<dbReference type="RefSeq" id="WP_324718042.1">
    <property type="nucleotide sequence ID" value="NZ_CP141615.1"/>
</dbReference>